<dbReference type="STRING" id="284593.Q6FPB0"/>
<dbReference type="Proteomes" id="UP000002428">
    <property type="component" value="Chromosome J"/>
</dbReference>
<dbReference type="EMBL" id="CR380956">
    <property type="protein sequence ID" value="CAG60885.1"/>
    <property type="molecule type" value="Genomic_DNA"/>
</dbReference>
<evidence type="ECO:0000313" key="2">
    <source>
        <dbReference type="CGD" id="CAL0132920"/>
    </source>
</evidence>
<feature type="region of interest" description="Disordered" evidence="1">
    <location>
        <begin position="1"/>
        <end position="152"/>
    </location>
</feature>
<dbReference type="AlphaFoldDB" id="Q6FPB0"/>
<feature type="compositionally biased region" description="Low complexity" evidence="1">
    <location>
        <begin position="18"/>
        <end position="28"/>
    </location>
</feature>
<dbReference type="KEGG" id="cgr:2889507"/>
<keyword evidence="4" id="KW-1185">Reference proteome</keyword>
<dbReference type="CGD" id="CAL0132920">
    <property type="gene designation" value="CAGL0J05280g"/>
</dbReference>
<protein>
    <recommendedName>
        <fullName evidence="5">Transcription factor CBF/NF-Y/archaeal histone domain-containing protein</fullName>
    </recommendedName>
</protein>
<evidence type="ECO:0008006" key="5">
    <source>
        <dbReference type="Google" id="ProtNLM"/>
    </source>
</evidence>
<reference evidence="3 4" key="1">
    <citation type="journal article" date="2004" name="Nature">
        <title>Genome evolution in yeasts.</title>
        <authorList>
            <consortium name="Genolevures"/>
            <person name="Dujon B."/>
            <person name="Sherman D."/>
            <person name="Fischer G."/>
            <person name="Durrens P."/>
            <person name="Casaregola S."/>
            <person name="Lafontaine I."/>
            <person name="de Montigny J."/>
            <person name="Marck C."/>
            <person name="Neuveglise C."/>
            <person name="Talla E."/>
            <person name="Goffard N."/>
            <person name="Frangeul L."/>
            <person name="Aigle M."/>
            <person name="Anthouard V."/>
            <person name="Babour A."/>
            <person name="Barbe V."/>
            <person name="Barnay S."/>
            <person name="Blanchin S."/>
            <person name="Beckerich J.M."/>
            <person name="Beyne E."/>
            <person name="Bleykasten C."/>
            <person name="Boisrame A."/>
            <person name="Boyer J."/>
            <person name="Cattolico L."/>
            <person name="Confanioleri F."/>
            <person name="de Daruvar A."/>
            <person name="Despons L."/>
            <person name="Fabre E."/>
            <person name="Fairhead C."/>
            <person name="Ferry-Dumazet H."/>
            <person name="Groppi A."/>
            <person name="Hantraye F."/>
            <person name="Hennequin C."/>
            <person name="Jauniaux N."/>
            <person name="Joyet P."/>
            <person name="Kachouri R."/>
            <person name="Kerrest A."/>
            <person name="Koszul R."/>
            <person name="Lemaire M."/>
            <person name="Lesur I."/>
            <person name="Ma L."/>
            <person name="Muller H."/>
            <person name="Nicaud J.M."/>
            <person name="Nikolski M."/>
            <person name="Oztas S."/>
            <person name="Ozier-Kalogeropoulos O."/>
            <person name="Pellenz S."/>
            <person name="Potier S."/>
            <person name="Richard G.F."/>
            <person name="Straub M.L."/>
            <person name="Suleau A."/>
            <person name="Swennene D."/>
            <person name="Tekaia F."/>
            <person name="Wesolowski-Louvel M."/>
            <person name="Westhof E."/>
            <person name="Wirth B."/>
            <person name="Zeniou-Meyer M."/>
            <person name="Zivanovic I."/>
            <person name="Bolotin-Fukuhara M."/>
            <person name="Thierry A."/>
            <person name="Bouchier C."/>
            <person name="Caudron B."/>
            <person name="Scarpelli C."/>
            <person name="Gaillardin C."/>
            <person name="Weissenbach J."/>
            <person name="Wincker P."/>
            <person name="Souciet J.L."/>
        </authorList>
    </citation>
    <scope>NUCLEOTIDE SEQUENCE [LARGE SCALE GENOMIC DNA]</scope>
    <source>
        <strain evidence="4">ATCC 2001 / BCRC 20586 / JCM 3761 / NBRC 0622 / NRRL Y-65 / CBS 138</strain>
    </source>
</reference>
<dbReference type="InParanoid" id="Q6FPB0"/>
<feature type="compositionally biased region" description="Basic and acidic residues" evidence="1">
    <location>
        <begin position="110"/>
        <end position="125"/>
    </location>
</feature>
<proteinExistence type="predicted"/>
<evidence type="ECO:0000256" key="1">
    <source>
        <dbReference type="SAM" id="MobiDB-lite"/>
    </source>
</evidence>
<dbReference type="Gene3D" id="1.10.20.10">
    <property type="entry name" value="Histone, subunit A"/>
    <property type="match status" value="1"/>
</dbReference>
<dbReference type="HOGENOM" id="CLU_943339_0_0_1"/>
<dbReference type="SUPFAM" id="SSF47113">
    <property type="entry name" value="Histone-fold"/>
    <property type="match status" value="1"/>
</dbReference>
<dbReference type="eggNOG" id="KOG1658">
    <property type="taxonomic scope" value="Eukaryota"/>
</dbReference>
<dbReference type="VEuPathDB" id="FungiDB:CAGL0J05280g"/>
<sequence>MEQPADKPVEMETRNEGAEAVEPAVEAVEAVEVEAAEAAEAAEQKDAEAMNETVDGDTDQGDESRSNAQVIEIEDSDSSPEGDTEMDIDEDQEMKHDDRDETRPTTQSSAKEESRSSSRVVKSEMDESIAQSRREMEELESELGEEARKEKQRVVDELKKQYKLINREYIRRCSRFPISKMRMIAKNDPEYLECTKDALIATAFATELFVQTLTYETLIVNGSVPYGDGNFQQEPKPEPSTPINSDELLLDYKSLSESIALVDHFQFLADIVPRTKNLRELVKENKVRYTATQKN</sequence>
<evidence type="ECO:0000313" key="3">
    <source>
        <dbReference type="EMBL" id="CAG60885.1"/>
    </source>
</evidence>
<organism evidence="3 4">
    <name type="scientific">Candida glabrata (strain ATCC 2001 / BCRC 20586 / JCM 3761 / NBRC 0622 / NRRL Y-65 / CBS 138)</name>
    <name type="common">Yeast</name>
    <name type="synonym">Nakaseomyces glabratus</name>
    <dbReference type="NCBI Taxonomy" id="284593"/>
    <lineage>
        <taxon>Eukaryota</taxon>
        <taxon>Fungi</taxon>
        <taxon>Dikarya</taxon>
        <taxon>Ascomycota</taxon>
        <taxon>Saccharomycotina</taxon>
        <taxon>Saccharomycetes</taxon>
        <taxon>Saccharomycetales</taxon>
        <taxon>Saccharomycetaceae</taxon>
        <taxon>Nakaseomyces</taxon>
    </lineage>
</organism>
<dbReference type="InterPro" id="IPR009072">
    <property type="entry name" value="Histone-fold"/>
</dbReference>
<name>Q6FPB0_CANGA</name>
<evidence type="ECO:0000313" key="4">
    <source>
        <dbReference type="Proteomes" id="UP000002428"/>
    </source>
</evidence>
<accession>Q6FPB0</accession>
<dbReference type="GO" id="GO:0046982">
    <property type="term" value="F:protein heterodimerization activity"/>
    <property type="evidence" value="ECO:0007669"/>
    <property type="project" value="InterPro"/>
</dbReference>
<feature type="compositionally biased region" description="Basic and acidic residues" evidence="1">
    <location>
        <begin position="1"/>
        <end position="17"/>
    </location>
</feature>
<feature type="compositionally biased region" description="Basic and acidic residues" evidence="1">
    <location>
        <begin position="93"/>
        <end position="103"/>
    </location>
</feature>
<feature type="compositionally biased region" description="Acidic residues" evidence="1">
    <location>
        <begin position="72"/>
        <end position="92"/>
    </location>
</feature>
<gene>
    <name evidence="2 3" type="ordered locus">CAGL0J05280g</name>
</gene>